<reference evidence="9" key="1">
    <citation type="submission" date="2021-05" db="EMBL/GenBank/DDBJ databases">
        <authorList>
            <person name="Chen Y.-M."/>
            <person name="Zhang Y.-Z."/>
        </authorList>
    </citation>
    <scope>NUCLEOTIDE SEQUENCE</scope>
    <source>
        <strain evidence="9">168-k141_288144</strain>
    </source>
</reference>
<evidence type="ECO:0000256" key="3">
    <source>
        <dbReference type="ARBA" id="ARBA00022804"/>
    </source>
</evidence>
<evidence type="ECO:0000256" key="1">
    <source>
        <dbReference type="ARBA" id="ARBA00004328"/>
    </source>
</evidence>
<protein>
    <submittedName>
        <fullName evidence="9">Maturation protein</fullName>
    </submittedName>
</protein>
<evidence type="ECO:0000256" key="8">
    <source>
        <dbReference type="SAM" id="MobiDB-lite"/>
    </source>
</evidence>
<dbReference type="Pfam" id="PF03863">
    <property type="entry name" value="Phage_mat-A"/>
    <property type="match status" value="1"/>
</dbReference>
<comment type="similarity">
    <text evidence="7">Belongs to the Leviviricetes maturation protein family.</text>
</comment>
<organism evidence="9 10">
    <name type="scientific">Leviviridae sp</name>
    <dbReference type="NCBI Taxonomy" id="2027243"/>
    <lineage>
        <taxon>Viruses</taxon>
        <taxon>Riboviria</taxon>
        <taxon>Orthornavirae</taxon>
        <taxon>Lenarviricota</taxon>
        <taxon>Leviviricetes</taxon>
        <taxon>Norzivirales</taxon>
        <taxon>Fiersviridae</taxon>
    </lineage>
</organism>
<dbReference type="InterPro" id="IPR005563">
    <property type="entry name" value="A_protein"/>
</dbReference>
<keyword evidence="5" id="KW-1175">Viral attachment to host cell pilus</keyword>
<dbReference type="EMBL" id="MZ679649">
    <property type="protein sequence ID" value="UJQ85392.1"/>
    <property type="molecule type" value="Genomic_RNA"/>
</dbReference>
<reference evidence="9" key="2">
    <citation type="journal article" date="2022" name="Nat. Microbiol.">
        <title>RNA viromes from terrestrial sites across China expand environmental viral diversity.</title>
        <authorList>
            <person name="Chiapello M."/>
            <person name="Rodriguez-Romero J."/>
            <person name="Ayllon M.A."/>
            <person name="Turina M."/>
        </authorList>
    </citation>
    <scope>NUCLEOTIDE SEQUENCE</scope>
    <source>
        <strain evidence="9">168-k141_288144</strain>
    </source>
</reference>
<sequence length="382" mass="43078">MPGGGYRERTLSGSVISETQQENSAYPAVYSRCDDEVNRRDRDNPLTIDFVSRNWIPLNGVYLAGNRIYRNYFPTAAYGNLSHNSELMSSIPSVGEVALATLARSNPSRPAISIPNFLYELKDLPGMIRDIGRIRLQAKNFSKTGLQGIHPKVASNHYLSYVMGWSPLISDLRKLLDFQSHVDKKATELHNLYANGGLQRRVRSNQWKRAADRLIDDIYTIESLNGRVINSKVTEFSQVERWGTVRWTPASLPPFDLGSRDMGRLARDLAFGMKGISPKQAWDAIPWSWLVSWFTNVDDFLGAHHNAIPLVHSTPCVMTKRFTRRDFTRIPGNEPHYTGGDGCIIRETKERVTNSGSLSASIPFLNGRQFSILGALHIQRSR</sequence>
<name>A0ABY3SV85_9VIRU</name>
<keyword evidence="3" id="KW-1161">Viral attachment to host cell</keyword>
<evidence type="ECO:0000256" key="7">
    <source>
        <dbReference type="ARBA" id="ARBA00035110"/>
    </source>
</evidence>
<evidence type="ECO:0000256" key="2">
    <source>
        <dbReference type="ARBA" id="ARBA00022581"/>
    </source>
</evidence>
<evidence type="ECO:0000313" key="9">
    <source>
        <dbReference type="EMBL" id="UJQ85392.1"/>
    </source>
</evidence>
<evidence type="ECO:0000256" key="6">
    <source>
        <dbReference type="ARBA" id="ARBA00023296"/>
    </source>
</evidence>
<keyword evidence="4" id="KW-0946">Virion</keyword>
<keyword evidence="2" id="KW-0945">Host-virus interaction</keyword>
<feature type="compositionally biased region" description="Polar residues" evidence="8">
    <location>
        <begin position="11"/>
        <end position="20"/>
    </location>
</feature>
<evidence type="ECO:0000256" key="5">
    <source>
        <dbReference type="ARBA" id="ARBA00023104"/>
    </source>
</evidence>
<accession>A0ABY3SV85</accession>
<keyword evidence="6" id="KW-1160">Virus entry into host cell</keyword>
<evidence type="ECO:0000313" key="10">
    <source>
        <dbReference type="Proteomes" id="UP001059419"/>
    </source>
</evidence>
<evidence type="ECO:0000256" key="4">
    <source>
        <dbReference type="ARBA" id="ARBA00022844"/>
    </source>
</evidence>
<comment type="subcellular location">
    <subcellularLocation>
        <location evidence="1">Virion</location>
    </subcellularLocation>
</comment>
<dbReference type="Proteomes" id="UP001059419">
    <property type="component" value="Segment"/>
</dbReference>
<keyword evidence="10" id="KW-1185">Reference proteome</keyword>
<feature type="region of interest" description="Disordered" evidence="8">
    <location>
        <begin position="1"/>
        <end position="20"/>
    </location>
</feature>
<feature type="compositionally biased region" description="Basic and acidic residues" evidence="8">
    <location>
        <begin position="1"/>
        <end position="10"/>
    </location>
</feature>
<proteinExistence type="inferred from homology"/>